<keyword evidence="1" id="KW-0472">Membrane</keyword>
<organism evidence="3 4">
    <name type="scientific">Ophiobolus disseminans</name>
    <dbReference type="NCBI Taxonomy" id="1469910"/>
    <lineage>
        <taxon>Eukaryota</taxon>
        <taxon>Fungi</taxon>
        <taxon>Dikarya</taxon>
        <taxon>Ascomycota</taxon>
        <taxon>Pezizomycotina</taxon>
        <taxon>Dothideomycetes</taxon>
        <taxon>Pleosporomycetidae</taxon>
        <taxon>Pleosporales</taxon>
        <taxon>Pleosporineae</taxon>
        <taxon>Phaeosphaeriaceae</taxon>
        <taxon>Ophiobolus</taxon>
    </lineage>
</organism>
<feature type="domain" description="DUF6536" evidence="2">
    <location>
        <begin position="1"/>
        <end position="70"/>
    </location>
</feature>
<dbReference type="OrthoDB" id="5429634at2759"/>
<feature type="transmembrane region" description="Helical" evidence="1">
    <location>
        <begin position="49"/>
        <end position="77"/>
    </location>
</feature>
<sequence>MLSASNLSLQLVSAPTKDDIVAAHKNEKWLDIGVPSLRNLKSIPWKRRAIWVILATSSLPIHFLFSLVIIFAFVVIVQGFLTQNKYYEQVSFSSIWELGFGTARHEEIISWNQSRNGSFGFFANIMVANVWQVLVSMLYLIFNAILSCQLLAAEWGQYGYERKTLRVSHPKGIQRGSYFISMPLRYGLPIIALFAILHWLISQSAFVIRVLQFDINGTPVPGFTMAGFSIMPCITALTLGILCLAGYLTTSLCRKYTYVPGMPFVSTCSLAISANCHRAALDKDVHLLPLQWGVYEVAGDPENVAKCAFTTSIHVRAPDVDDVLYGIPTEPAVPAKDDRRTTRPKRFARYWTDFWGESMTRLRRQKHE</sequence>
<protein>
    <recommendedName>
        <fullName evidence="2">DUF6536 domain-containing protein</fullName>
    </recommendedName>
</protein>
<dbReference type="Pfam" id="PF20163">
    <property type="entry name" value="DUF6536"/>
    <property type="match status" value="1"/>
</dbReference>
<proteinExistence type="predicted"/>
<feature type="transmembrane region" description="Helical" evidence="1">
    <location>
        <begin position="186"/>
        <end position="211"/>
    </location>
</feature>
<dbReference type="Proteomes" id="UP000799424">
    <property type="component" value="Unassembled WGS sequence"/>
</dbReference>
<feature type="transmembrane region" description="Helical" evidence="1">
    <location>
        <begin position="223"/>
        <end position="248"/>
    </location>
</feature>
<feature type="transmembrane region" description="Helical" evidence="1">
    <location>
        <begin position="121"/>
        <end position="142"/>
    </location>
</feature>
<evidence type="ECO:0000256" key="1">
    <source>
        <dbReference type="SAM" id="Phobius"/>
    </source>
</evidence>
<accession>A0A6A6ZFP8</accession>
<gene>
    <name evidence="3" type="ORF">CC86DRAFT_334158</name>
</gene>
<evidence type="ECO:0000259" key="2">
    <source>
        <dbReference type="Pfam" id="PF20163"/>
    </source>
</evidence>
<dbReference type="PANTHER" id="PTHR35395">
    <property type="entry name" value="DUF6536 DOMAIN-CONTAINING PROTEIN"/>
    <property type="match status" value="1"/>
</dbReference>
<evidence type="ECO:0000313" key="4">
    <source>
        <dbReference type="Proteomes" id="UP000799424"/>
    </source>
</evidence>
<dbReference type="PANTHER" id="PTHR35395:SF1">
    <property type="entry name" value="DUF6536 DOMAIN-CONTAINING PROTEIN"/>
    <property type="match status" value="1"/>
</dbReference>
<dbReference type="InterPro" id="IPR046623">
    <property type="entry name" value="DUF6536"/>
</dbReference>
<keyword evidence="1" id="KW-1133">Transmembrane helix</keyword>
<evidence type="ECO:0000313" key="3">
    <source>
        <dbReference type="EMBL" id="KAF2819941.1"/>
    </source>
</evidence>
<name>A0A6A6ZFP8_9PLEO</name>
<keyword evidence="1" id="KW-0812">Transmembrane</keyword>
<reference evidence="3" key="1">
    <citation type="journal article" date="2020" name="Stud. Mycol.">
        <title>101 Dothideomycetes genomes: a test case for predicting lifestyles and emergence of pathogens.</title>
        <authorList>
            <person name="Haridas S."/>
            <person name="Albert R."/>
            <person name="Binder M."/>
            <person name="Bloem J."/>
            <person name="Labutti K."/>
            <person name="Salamov A."/>
            <person name="Andreopoulos B."/>
            <person name="Baker S."/>
            <person name="Barry K."/>
            <person name="Bills G."/>
            <person name="Bluhm B."/>
            <person name="Cannon C."/>
            <person name="Castanera R."/>
            <person name="Culley D."/>
            <person name="Daum C."/>
            <person name="Ezra D."/>
            <person name="Gonzalez J."/>
            <person name="Henrissat B."/>
            <person name="Kuo A."/>
            <person name="Liang C."/>
            <person name="Lipzen A."/>
            <person name="Lutzoni F."/>
            <person name="Magnuson J."/>
            <person name="Mondo S."/>
            <person name="Nolan M."/>
            <person name="Ohm R."/>
            <person name="Pangilinan J."/>
            <person name="Park H.-J."/>
            <person name="Ramirez L."/>
            <person name="Alfaro M."/>
            <person name="Sun H."/>
            <person name="Tritt A."/>
            <person name="Yoshinaga Y."/>
            <person name="Zwiers L.-H."/>
            <person name="Turgeon B."/>
            <person name="Goodwin S."/>
            <person name="Spatafora J."/>
            <person name="Crous P."/>
            <person name="Grigoriev I."/>
        </authorList>
    </citation>
    <scope>NUCLEOTIDE SEQUENCE</scope>
    <source>
        <strain evidence="3">CBS 113818</strain>
    </source>
</reference>
<dbReference type="AlphaFoldDB" id="A0A6A6ZFP8"/>
<keyword evidence="4" id="KW-1185">Reference proteome</keyword>
<dbReference type="EMBL" id="MU006242">
    <property type="protein sequence ID" value="KAF2819941.1"/>
    <property type="molecule type" value="Genomic_DNA"/>
</dbReference>